<evidence type="ECO:0000259" key="1">
    <source>
        <dbReference type="Pfam" id="PF00561"/>
    </source>
</evidence>
<dbReference type="InterPro" id="IPR029058">
    <property type="entry name" value="AB_hydrolase_fold"/>
</dbReference>
<dbReference type="GO" id="GO:0016787">
    <property type="term" value="F:hydrolase activity"/>
    <property type="evidence" value="ECO:0007669"/>
    <property type="project" value="UniProtKB-KW"/>
</dbReference>
<feature type="domain" description="AB hydrolase-1" evidence="1">
    <location>
        <begin position="100"/>
        <end position="221"/>
    </location>
</feature>
<dbReference type="Pfam" id="PF00561">
    <property type="entry name" value="Abhydrolase_1"/>
    <property type="match status" value="1"/>
</dbReference>
<gene>
    <name evidence="2" type="ORF">ACIGG6_15005</name>
</gene>
<protein>
    <submittedName>
        <fullName evidence="2">Alpha/beta fold hydrolase</fullName>
    </submittedName>
</protein>
<dbReference type="InterPro" id="IPR000073">
    <property type="entry name" value="AB_hydrolase_1"/>
</dbReference>
<dbReference type="EMBL" id="JBITWC010000025">
    <property type="protein sequence ID" value="MFI8751295.1"/>
    <property type="molecule type" value="Genomic_DNA"/>
</dbReference>
<comment type="caution">
    <text evidence="2">The sequence shown here is derived from an EMBL/GenBank/DDBJ whole genome shotgun (WGS) entry which is preliminary data.</text>
</comment>
<evidence type="ECO:0000313" key="2">
    <source>
        <dbReference type="EMBL" id="MFI8751295.1"/>
    </source>
</evidence>
<dbReference type="SUPFAM" id="SSF53474">
    <property type="entry name" value="alpha/beta-Hydrolases"/>
    <property type="match status" value="1"/>
</dbReference>
<sequence length="378" mass="43430">MRNTYGNRAIAPVFRSMSGKGAKIHKEREKRVCIFDFLLAQVSVDEYRQLFRSSLKIFFDIEVIMIIENNFNILVDVNNNYNLHVREFFDDECLDIDKRPLILIHGATIASELWVNDHKDVSWCHQLAEKGFRVFTYDSLGFRMSRVENYDHLSISDTRVSNTSVFLANIISYVQNRTGKRTVDVISCSWGTVVLTKYFSLFKQDKINKAVFFAPIYNDSNAGIYWKSKYDAIPESGGCKIGYVFVEKKNFIKRWDEEIPFNKKTTLRKEKVLDSVIKNTLKSSISIGESFIVPTGPLADLYDIFSGEKVHNPAAINIPSLVIRAEHDLTSTYSSSINFYNEIGSEDKKYLSIPSGSHFAILEKKFSLIFSEVVQFLK</sequence>
<name>A0ABW8BVP0_9GAMM</name>
<dbReference type="Gene3D" id="3.40.50.1820">
    <property type="entry name" value="alpha/beta hydrolase"/>
    <property type="match status" value="1"/>
</dbReference>
<reference evidence="2 3" key="1">
    <citation type="submission" date="2024-10" db="EMBL/GenBank/DDBJ databases">
        <title>The Natural Products Discovery Center: Release of the First 8490 Sequenced Strains for Exploring Actinobacteria Biosynthetic Diversity.</title>
        <authorList>
            <person name="Kalkreuter E."/>
            <person name="Kautsar S.A."/>
            <person name="Yang D."/>
            <person name="Bader C.D."/>
            <person name="Teijaro C.N."/>
            <person name="Fluegel L."/>
            <person name="Davis C.M."/>
            <person name="Simpson J.R."/>
            <person name="Lauterbach L."/>
            <person name="Steele A.D."/>
            <person name="Gui C."/>
            <person name="Meng S."/>
            <person name="Li G."/>
            <person name="Viehrig K."/>
            <person name="Ye F."/>
            <person name="Su P."/>
            <person name="Kiefer A.F."/>
            <person name="Nichols A."/>
            <person name="Cepeda A.J."/>
            <person name="Yan W."/>
            <person name="Fan B."/>
            <person name="Jiang Y."/>
            <person name="Adhikari A."/>
            <person name="Zheng C.-J."/>
            <person name="Schuster L."/>
            <person name="Cowan T.M."/>
            <person name="Smanski M.J."/>
            <person name="Chevrette M.G."/>
            <person name="De Carvalho L.P.S."/>
            <person name="Shen B."/>
        </authorList>
    </citation>
    <scope>NUCLEOTIDE SEQUENCE [LARGE SCALE GENOMIC DNA]</scope>
    <source>
        <strain evidence="2 3">NPDC077409</strain>
    </source>
</reference>
<dbReference type="Proteomes" id="UP001614338">
    <property type="component" value="Unassembled WGS sequence"/>
</dbReference>
<organism evidence="2 3">
    <name type="scientific">Vreelandella lionensis</name>
    <dbReference type="NCBI Taxonomy" id="1144478"/>
    <lineage>
        <taxon>Bacteria</taxon>
        <taxon>Pseudomonadati</taxon>
        <taxon>Pseudomonadota</taxon>
        <taxon>Gammaproteobacteria</taxon>
        <taxon>Oceanospirillales</taxon>
        <taxon>Halomonadaceae</taxon>
        <taxon>Vreelandella</taxon>
    </lineage>
</organism>
<accession>A0ABW8BVP0</accession>
<proteinExistence type="predicted"/>
<evidence type="ECO:0000313" key="3">
    <source>
        <dbReference type="Proteomes" id="UP001614338"/>
    </source>
</evidence>
<keyword evidence="2" id="KW-0378">Hydrolase</keyword>
<dbReference type="RefSeq" id="WP_399845464.1">
    <property type="nucleotide sequence ID" value="NZ_JBITWC010000025.1"/>
</dbReference>
<keyword evidence="3" id="KW-1185">Reference proteome</keyword>